<dbReference type="Gene3D" id="1.10.10.10">
    <property type="entry name" value="Winged helix-like DNA-binding domain superfamily/Winged helix DNA-binding domain"/>
    <property type="match status" value="1"/>
</dbReference>
<evidence type="ECO:0000313" key="8">
    <source>
        <dbReference type="Proteomes" id="UP000197596"/>
    </source>
</evidence>
<dbReference type="RefSeq" id="WP_088751639.1">
    <property type="nucleotide sequence ID" value="NZ_NJGU01000007.1"/>
</dbReference>
<keyword evidence="7" id="KW-0032">Aminotransferase</keyword>
<dbReference type="InterPro" id="IPR015421">
    <property type="entry name" value="PyrdxlP-dep_Trfase_major"/>
</dbReference>
<dbReference type="EMBL" id="NJGU01000007">
    <property type="protein sequence ID" value="OWY28565.1"/>
    <property type="molecule type" value="Genomic_DNA"/>
</dbReference>
<dbReference type="Pfam" id="PF00392">
    <property type="entry name" value="GntR"/>
    <property type="match status" value="1"/>
</dbReference>
<dbReference type="Gene3D" id="3.40.640.10">
    <property type="entry name" value="Type I PLP-dependent aspartate aminotransferase-like (Major domain)"/>
    <property type="match status" value="1"/>
</dbReference>
<organism evidence="7 8">
    <name type="scientific">Herbaspirillum robiniae</name>
    <dbReference type="NCBI Taxonomy" id="2014887"/>
    <lineage>
        <taxon>Bacteria</taxon>
        <taxon>Pseudomonadati</taxon>
        <taxon>Pseudomonadota</taxon>
        <taxon>Betaproteobacteria</taxon>
        <taxon>Burkholderiales</taxon>
        <taxon>Oxalobacteraceae</taxon>
        <taxon>Herbaspirillum</taxon>
    </lineage>
</organism>
<dbReference type="SMART" id="SM00345">
    <property type="entry name" value="HTH_GNTR"/>
    <property type="match status" value="1"/>
</dbReference>
<proteinExistence type="inferred from homology"/>
<dbReference type="GO" id="GO:0008483">
    <property type="term" value="F:transaminase activity"/>
    <property type="evidence" value="ECO:0007669"/>
    <property type="project" value="UniProtKB-KW"/>
</dbReference>
<dbReference type="InterPro" id="IPR015422">
    <property type="entry name" value="PyrdxlP-dep_Trfase_small"/>
</dbReference>
<keyword evidence="7" id="KW-0808">Transferase</keyword>
<dbReference type="PROSITE" id="PS50949">
    <property type="entry name" value="HTH_GNTR"/>
    <property type="match status" value="1"/>
</dbReference>
<evidence type="ECO:0000313" key="7">
    <source>
        <dbReference type="EMBL" id="OWY28565.1"/>
    </source>
</evidence>
<dbReference type="AlphaFoldDB" id="A0A246WQB1"/>
<evidence type="ECO:0000256" key="5">
    <source>
        <dbReference type="ARBA" id="ARBA00023163"/>
    </source>
</evidence>
<dbReference type="Proteomes" id="UP000197596">
    <property type="component" value="Unassembled WGS sequence"/>
</dbReference>
<dbReference type="SUPFAM" id="SSF53383">
    <property type="entry name" value="PLP-dependent transferases"/>
    <property type="match status" value="1"/>
</dbReference>
<dbReference type="GO" id="GO:0003677">
    <property type="term" value="F:DNA binding"/>
    <property type="evidence" value="ECO:0007669"/>
    <property type="project" value="UniProtKB-KW"/>
</dbReference>
<accession>A0A246WQB1</accession>
<keyword evidence="3" id="KW-0805">Transcription regulation</keyword>
<dbReference type="GO" id="GO:0003700">
    <property type="term" value="F:DNA-binding transcription factor activity"/>
    <property type="evidence" value="ECO:0007669"/>
    <property type="project" value="InterPro"/>
</dbReference>
<dbReference type="CDD" id="cd07377">
    <property type="entry name" value="WHTH_GntR"/>
    <property type="match status" value="1"/>
</dbReference>
<evidence type="ECO:0000256" key="3">
    <source>
        <dbReference type="ARBA" id="ARBA00023015"/>
    </source>
</evidence>
<dbReference type="InterPro" id="IPR036388">
    <property type="entry name" value="WH-like_DNA-bd_sf"/>
</dbReference>
<feature type="domain" description="HTH gntR-type" evidence="6">
    <location>
        <begin position="1"/>
        <end position="69"/>
    </location>
</feature>
<name>A0A246WQB1_9BURK</name>
<keyword evidence="4" id="KW-0238">DNA-binding</keyword>
<dbReference type="PANTHER" id="PTHR46577">
    <property type="entry name" value="HTH-TYPE TRANSCRIPTIONAL REGULATORY PROTEIN GABR"/>
    <property type="match status" value="1"/>
</dbReference>
<comment type="similarity">
    <text evidence="1">In the C-terminal section; belongs to the class-I pyridoxal-phosphate-dependent aminotransferase family.</text>
</comment>
<dbReference type="InterPro" id="IPR051446">
    <property type="entry name" value="HTH_trans_reg/aminotransferase"/>
</dbReference>
<evidence type="ECO:0000259" key="6">
    <source>
        <dbReference type="PROSITE" id="PS50949"/>
    </source>
</evidence>
<dbReference type="InterPro" id="IPR000524">
    <property type="entry name" value="Tscrpt_reg_HTH_GntR"/>
</dbReference>
<dbReference type="InterPro" id="IPR036390">
    <property type="entry name" value="WH_DNA-bd_sf"/>
</dbReference>
<dbReference type="SUPFAM" id="SSF46785">
    <property type="entry name" value="Winged helix' DNA-binding domain"/>
    <property type="match status" value="1"/>
</dbReference>
<keyword evidence="5" id="KW-0804">Transcription</keyword>
<keyword evidence="2" id="KW-0663">Pyridoxal phosphate</keyword>
<dbReference type="GO" id="GO:0030170">
    <property type="term" value="F:pyridoxal phosphate binding"/>
    <property type="evidence" value="ECO:0007669"/>
    <property type="project" value="InterPro"/>
</dbReference>
<protein>
    <submittedName>
        <fullName evidence="7">2-aminoadipate aminotransferase</fullName>
    </submittedName>
</protein>
<evidence type="ECO:0000256" key="1">
    <source>
        <dbReference type="ARBA" id="ARBA00005384"/>
    </source>
</evidence>
<gene>
    <name evidence="7" type="ORF">CEJ42_15180</name>
</gene>
<comment type="caution">
    <text evidence="7">The sequence shown here is derived from an EMBL/GenBank/DDBJ whole genome shotgun (WGS) entry which is preliminary data.</text>
</comment>
<dbReference type="PANTHER" id="PTHR46577:SF2">
    <property type="entry name" value="TRANSCRIPTIONAL REGULATORY PROTEIN"/>
    <property type="match status" value="1"/>
</dbReference>
<dbReference type="Gene3D" id="3.90.1150.10">
    <property type="entry name" value="Aspartate Aminotransferase, domain 1"/>
    <property type="match status" value="1"/>
</dbReference>
<dbReference type="InterPro" id="IPR004839">
    <property type="entry name" value="Aminotransferase_I/II_large"/>
</dbReference>
<reference evidence="7 8" key="1">
    <citation type="submission" date="2017-06" db="EMBL/GenBank/DDBJ databases">
        <title>Herbaspirillum phytohormonus sp. nov., isolated from the root nodule of Robinia pseudoacacia in lead-zinc mine.</title>
        <authorList>
            <person name="Fan M."/>
            <person name="Lin Y."/>
        </authorList>
    </citation>
    <scope>NUCLEOTIDE SEQUENCE [LARGE SCALE GENOMIC DNA]</scope>
    <source>
        <strain evidence="7 8">HZ10</strain>
    </source>
</reference>
<dbReference type="CDD" id="cd00609">
    <property type="entry name" value="AAT_like"/>
    <property type="match status" value="1"/>
</dbReference>
<sequence length="521" mass="56712">MKLYEQLAETIRTQIEDGIMLEGEKIPSVRRTSQQYQLSISTVIRAYLLLESRGLIESRPQSGYFVRMRQAPDGAGLSALAPQGAPHAVEPAAGPDMAPAALVLSNMRSINSADRIPLGSPYPDPSLFPSARISQLAHGFYKRRDRQELMGSLPPGNAELIRQVARRHLETGLAVNAAEIVITEGATEAIHLCLQAISRPGDGIAVEAPTYYALLHAIERIGMRAVPVATDPQNGIDLPSLNAVIESGQVAGAIVMPNFQNPMGFEMPEERKRALVDLMASHDLPLIENDVYGELHYAEQRPRPLKAFDRSGLVLYCSSFSKSLTPEHRIGWTLPGRYRQAVERLKFLNTVTMPSHPQRAIAEYLQNEGYDFHLRRLRKTLSQQERIMRSAVLRFFPPGTQCSEPNGGYLLWVTLPPGVQGMDLHVRAQAAGISVAPGNMFSTAESFGNCIRLNYSFAWNREIEQAVRLLGEITHELAAHAANLANAGNAANADLARPAAKAAAAAPGAAQAPASGLTKAS</sequence>
<evidence type="ECO:0000256" key="4">
    <source>
        <dbReference type="ARBA" id="ARBA00023125"/>
    </source>
</evidence>
<dbReference type="InterPro" id="IPR015424">
    <property type="entry name" value="PyrdxlP-dep_Trfase"/>
</dbReference>
<evidence type="ECO:0000256" key="2">
    <source>
        <dbReference type="ARBA" id="ARBA00022898"/>
    </source>
</evidence>
<dbReference type="Pfam" id="PF00155">
    <property type="entry name" value="Aminotran_1_2"/>
    <property type="match status" value="1"/>
</dbReference>